<evidence type="ECO:0000313" key="2">
    <source>
        <dbReference type="Proteomes" id="UP000678499"/>
    </source>
</evidence>
<organism evidence="1">
    <name type="scientific">Notodromas monacha</name>
    <dbReference type="NCBI Taxonomy" id="399045"/>
    <lineage>
        <taxon>Eukaryota</taxon>
        <taxon>Metazoa</taxon>
        <taxon>Ecdysozoa</taxon>
        <taxon>Arthropoda</taxon>
        <taxon>Crustacea</taxon>
        <taxon>Oligostraca</taxon>
        <taxon>Ostracoda</taxon>
        <taxon>Podocopa</taxon>
        <taxon>Podocopida</taxon>
        <taxon>Cypridocopina</taxon>
        <taxon>Cypridoidea</taxon>
        <taxon>Cyprididae</taxon>
        <taxon>Notodromas</taxon>
    </lineage>
</organism>
<sequence length="71" mass="8206">MEVFCEQFHNVVSAVYKTSCRTGEGVEEMFDDIAKLLLEVNRSRMELEALEQESFRLLECDEPPVQDQCSC</sequence>
<dbReference type="SUPFAM" id="SSF52540">
    <property type="entry name" value="P-loop containing nucleoside triphosphate hydrolases"/>
    <property type="match status" value="1"/>
</dbReference>
<gene>
    <name evidence="1" type="ORF">NMOB1V02_LOCUS12984</name>
</gene>
<name>A0A7R9C4F1_9CRUS</name>
<dbReference type="EMBL" id="CAJPEX010014121">
    <property type="protein sequence ID" value="CAG0925534.1"/>
    <property type="molecule type" value="Genomic_DNA"/>
</dbReference>
<dbReference type="AlphaFoldDB" id="A0A7R9C4F1"/>
<dbReference type="InterPro" id="IPR027417">
    <property type="entry name" value="P-loop_NTPase"/>
</dbReference>
<proteinExistence type="predicted"/>
<accession>A0A7R9C4F1</accession>
<keyword evidence="2" id="KW-1185">Reference proteome</keyword>
<dbReference type="OrthoDB" id="28034at2759"/>
<evidence type="ECO:0000313" key="1">
    <source>
        <dbReference type="EMBL" id="CAD7285382.1"/>
    </source>
</evidence>
<dbReference type="Proteomes" id="UP000678499">
    <property type="component" value="Unassembled WGS sequence"/>
</dbReference>
<dbReference type="EMBL" id="OA896158">
    <property type="protein sequence ID" value="CAD7285382.1"/>
    <property type="molecule type" value="Genomic_DNA"/>
</dbReference>
<protein>
    <submittedName>
        <fullName evidence="1">Uncharacterized protein</fullName>
    </submittedName>
</protein>
<reference evidence="1" key="1">
    <citation type="submission" date="2020-11" db="EMBL/GenBank/DDBJ databases">
        <authorList>
            <person name="Tran Van P."/>
        </authorList>
    </citation>
    <scope>NUCLEOTIDE SEQUENCE</scope>
</reference>